<reference evidence="11 12" key="1">
    <citation type="submission" date="2017-05" db="EMBL/GenBank/DDBJ databases">
        <title>Genome sequence for an aflatoxigenic pathogen of Argentinian peanut, Aspergillus arachidicola.</title>
        <authorList>
            <person name="Moore G."/>
            <person name="Beltz S.B."/>
            <person name="Mack B.M."/>
        </authorList>
    </citation>
    <scope>NUCLEOTIDE SEQUENCE [LARGE SCALE GENOMIC DNA]</scope>
    <source>
        <strain evidence="11 12">CBS 117610</strain>
    </source>
</reference>
<feature type="compositionally biased region" description="Polar residues" evidence="9">
    <location>
        <begin position="118"/>
        <end position="143"/>
    </location>
</feature>
<evidence type="ECO:0000256" key="3">
    <source>
        <dbReference type="ARBA" id="ARBA00020637"/>
    </source>
</evidence>
<evidence type="ECO:0000256" key="4">
    <source>
        <dbReference type="ARBA" id="ARBA00023015"/>
    </source>
</evidence>
<accession>A0A2G7FN00</accession>
<organism evidence="11 12">
    <name type="scientific">Aspergillus arachidicola</name>
    <dbReference type="NCBI Taxonomy" id="656916"/>
    <lineage>
        <taxon>Eukaryota</taxon>
        <taxon>Fungi</taxon>
        <taxon>Dikarya</taxon>
        <taxon>Ascomycota</taxon>
        <taxon>Pezizomycotina</taxon>
        <taxon>Eurotiomycetes</taxon>
        <taxon>Eurotiomycetidae</taxon>
        <taxon>Eurotiales</taxon>
        <taxon>Aspergillaceae</taxon>
        <taxon>Aspergillus</taxon>
        <taxon>Aspergillus subgen. Circumdati</taxon>
    </lineage>
</organism>
<keyword evidence="5" id="KW-0010">Activator</keyword>
<feature type="compositionally biased region" description="Acidic residues" evidence="9">
    <location>
        <begin position="78"/>
        <end position="88"/>
    </location>
</feature>
<evidence type="ECO:0000256" key="6">
    <source>
        <dbReference type="ARBA" id="ARBA00023163"/>
    </source>
</evidence>
<evidence type="ECO:0000256" key="10">
    <source>
        <dbReference type="SAM" id="Phobius"/>
    </source>
</evidence>
<proteinExistence type="inferred from homology"/>
<dbReference type="Proteomes" id="UP000231358">
    <property type="component" value="Unassembled WGS sequence"/>
</dbReference>
<dbReference type="GO" id="GO:0000978">
    <property type="term" value="F:RNA polymerase II cis-regulatory region sequence-specific DNA binding"/>
    <property type="evidence" value="ECO:0007669"/>
    <property type="project" value="TreeGrafter"/>
</dbReference>
<dbReference type="GO" id="GO:0070847">
    <property type="term" value="C:core mediator complex"/>
    <property type="evidence" value="ECO:0007669"/>
    <property type="project" value="TreeGrafter"/>
</dbReference>
<evidence type="ECO:0000256" key="7">
    <source>
        <dbReference type="ARBA" id="ARBA00023242"/>
    </source>
</evidence>
<protein>
    <recommendedName>
        <fullName evidence="3">Mediator of RNA polymerase II transcription subunit 8</fullName>
    </recommendedName>
    <alternativeName>
        <fullName evidence="8">Mediator complex subunit 8</fullName>
    </alternativeName>
</protein>
<dbReference type="InterPro" id="IPR019364">
    <property type="entry name" value="Mediatior_Med8_fun/met"/>
</dbReference>
<keyword evidence="6" id="KW-0804">Transcription</keyword>
<keyword evidence="4" id="KW-0805">Transcription regulation</keyword>
<name>A0A2G7FN00_9EURO</name>
<evidence type="ECO:0000256" key="2">
    <source>
        <dbReference type="ARBA" id="ARBA00005716"/>
    </source>
</evidence>
<sequence length="781" mass="86582">MLDHCRRYGSLDSLDRHGHTSTLPSGNFKERTSSTDSAMTMPTGHYDAKLRGRSKKKAPPPSPIVGHKAHPTVRDGFDESSADEEEDSISGLHSPKGRCPRDRSRTKSREDSDAYSRASKSPPLSVTSRMRHFSLQSTTTEPTASIPPTSSSRHTSYTSSIPSVPSEDPRLGHRPSPRDTKFMHRPKPAPVAEQELVPSYDDLYGYTADKLFFLAVIVQAVSGEYIRHQHARLLGASSKIYVCMGGSFNPPLPISPAGRGVADGTRIAIKGSQFKQCVDCQLRSTYSDPSSGETDVDWGLYNLRYTFTSCVYGFPKSVSNISTQCTVNCQPLDRALEFDLTDPGANNFYTWCGTTTFADNLITQCEQCYNFTLTQTQDPTNGQSQVFMANFLEALRYNCHFRTPTGFAFPISPTRIFSESLLPSSTVDLINPTSTGGPGVNLALVIALPVLGFVILLCALSICCFFFIRWRRRKARKHRQSSHLHARWNDTGISTPWANYHEMYSPTMYQQGHGQHQQQQGFSFVDNDGQYRDVGYSKNLTEVTASAVATPPLNLSPDGEKQKNPEYPEYLGQDSKQKRSSLQSQASIISNNLLSVSDHLSDNRDLLTSLVAYPGPDYPGRTQANTLEQLLRTKLDPRVEDWVARGRKAGASALEDKSGLAEAELAELWDWAPVEANQEARRRNWGGNFTLEEREMGVQNVVTGLARVLEDEGSESEDEEEGEEDEMEIVGVRRQSAGAGFEFDIAPASAAQHQQQKFVEPAVPLEDILRFMTTGAEPGKR</sequence>
<keyword evidence="7" id="KW-0539">Nucleus</keyword>
<feature type="transmembrane region" description="Helical" evidence="10">
    <location>
        <begin position="442"/>
        <end position="468"/>
    </location>
</feature>
<gene>
    <name evidence="11" type="ORF">AARAC_005334</name>
</gene>
<comment type="subcellular location">
    <subcellularLocation>
        <location evidence="1">Nucleus</location>
    </subcellularLocation>
</comment>
<keyword evidence="10" id="KW-1133">Transmembrane helix</keyword>
<dbReference type="STRING" id="656916.A0A2G7FN00"/>
<dbReference type="Pfam" id="PF10232">
    <property type="entry name" value="Med8"/>
    <property type="match status" value="1"/>
</dbReference>
<dbReference type="Gene3D" id="6.10.250.2610">
    <property type="match status" value="1"/>
</dbReference>
<dbReference type="PANTHER" id="PTHR13074">
    <property type="entry name" value="MEDIATOR OF RNA POLYMERASE II TRANSCRIPTION SUBUNIT 8"/>
    <property type="match status" value="1"/>
</dbReference>
<evidence type="ECO:0000313" key="12">
    <source>
        <dbReference type="Proteomes" id="UP000231358"/>
    </source>
</evidence>
<dbReference type="PANTHER" id="PTHR13074:SF9">
    <property type="entry name" value="MEDIATOR OF RNA POLYMERASE II TRANSCRIPTION SUBUNIT 8"/>
    <property type="match status" value="1"/>
</dbReference>
<feature type="compositionally biased region" description="Basic and acidic residues" evidence="9">
    <location>
        <begin position="167"/>
        <end position="182"/>
    </location>
</feature>
<feature type="compositionally biased region" description="Basic and acidic residues" evidence="9">
    <location>
        <begin position="99"/>
        <end position="114"/>
    </location>
</feature>
<evidence type="ECO:0000256" key="1">
    <source>
        <dbReference type="ARBA" id="ARBA00004123"/>
    </source>
</evidence>
<dbReference type="GO" id="GO:0006357">
    <property type="term" value="P:regulation of transcription by RNA polymerase II"/>
    <property type="evidence" value="ECO:0007669"/>
    <property type="project" value="InterPro"/>
</dbReference>
<evidence type="ECO:0000256" key="9">
    <source>
        <dbReference type="SAM" id="MobiDB-lite"/>
    </source>
</evidence>
<feature type="compositionally biased region" description="Low complexity" evidence="9">
    <location>
        <begin position="147"/>
        <end position="163"/>
    </location>
</feature>
<keyword evidence="12" id="KW-1185">Reference proteome</keyword>
<evidence type="ECO:0000256" key="5">
    <source>
        <dbReference type="ARBA" id="ARBA00023159"/>
    </source>
</evidence>
<dbReference type="EMBL" id="NEXV01000548">
    <property type="protein sequence ID" value="PIG81665.1"/>
    <property type="molecule type" value="Genomic_DNA"/>
</dbReference>
<dbReference type="GO" id="GO:0016592">
    <property type="term" value="C:mediator complex"/>
    <property type="evidence" value="ECO:0007669"/>
    <property type="project" value="InterPro"/>
</dbReference>
<evidence type="ECO:0000256" key="8">
    <source>
        <dbReference type="ARBA" id="ARBA00031261"/>
    </source>
</evidence>
<dbReference type="AlphaFoldDB" id="A0A2G7FN00"/>
<comment type="similarity">
    <text evidence="2">Belongs to the Mediator complex subunit 8 family.</text>
</comment>
<comment type="caution">
    <text evidence="11">The sequence shown here is derived from an EMBL/GenBank/DDBJ whole genome shotgun (WGS) entry which is preliminary data.</text>
</comment>
<keyword evidence="10" id="KW-0472">Membrane</keyword>
<feature type="region of interest" description="Disordered" evidence="9">
    <location>
        <begin position="549"/>
        <end position="583"/>
    </location>
</feature>
<dbReference type="GO" id="GO:0003712">
    <property type="term" value="F:transcription coregulator activity"/>
    <property type="evidence" value="ECO:0007669"/>
    <property type="project" value="InterPro"/>
</dbReference>
<evidence type="ECO:0000313" key="11">
    <source>
        <dbReference type="EMBL" id="PIG81665.1"/>
    </source>
</evidence>
<keyword evidence="10" id="KW-0812">Transmembrane</keyword>
<feature type="region of interest" description="Disordered" evidence="9">
    <location>
        <begin position="1"/>
        <end position="186"/>
    </location>
</feature>